<sequence length="148" mass="16712">MTMGRGIALVGGGLLLFLALLAGLVYFTRDEDNFQSDNLLAEQFTLEVARLSQEGGGELSLRSFANFPWDRGLLVLPDTPREEISRRLGQEWTGIDTVDRDLLIFVRRGEVVRFFDYRGLARFEGFQRPIDDLPDVLRIEPGLVVRPG</sequence>
<accession>A0ABT4RBR1</accession>
<proteinExistence type="predicted"/>
<evidence type="ECO:0000313" key="2">
    <source>
        <dbReference type="Proteomes" id="UP001147700"/>
    </source>
</evidence>
<reference evidence="1" key="1">
    <citation type="submission" date="2022-10" db="EMBL/GenBank/DDBJ databases">
        <title>The WGS of Solirubrobacter sp. CPCC 204708.</title>
        <authorList>
            <person name="Jiang Z."/>
        </authorList>
    </citation>
    <scope>NUCLEOTIDE SEQUENCE</scope>
    <source>
        <strain evidence="1">CPCC 204708</strain>
    </source>
</reference>
<dbReference type="EMBL" id="JAPCID010000001">
    <property type="protein sequence ID" value="MDA0135967.1"/>
    <property type="molecule type" value="Genomic_DNA"/>
</dbReference>
<name>A0ABT4RBR1_9ACTN</name>
<evidence type="ECO:0000313" key="1">
    <source>
        <dbReference type="EMBL" id="MDA0135967.1"/>
    </source>
</evidence>
<dbReference type="Proteomes" id="UP001147700">
    <property type="component" value="Unassembled WGS sequence"/>
</dbReference>
<protein>
    <submittedName>
        <fullName evidence="1">Uncharacterized protein</fullName>
    </submittedName>
</protein>
<gene>
    <name evidence="1" type="ORF">OJ962_00545</name>
</gene>
<keyword evidence="2" id="KW-1185">Reference proteome</keyword>
<organism evidence="1 2">
    <name type="scientific">Solirubrobacter deserti</name>
    <dbReference type="NCBI Taxonomy" id="2282478"/>
    <lineage>
        <taxon>Bacteria</taxon>
        <taxon>Bacillati</taxon>
        <taxon>Actinomycetota</taxon>
        <taxon>Thermoleophilia</taxon>
        <taxon>Solirubrobacterales</taxon>
        <taxon>Solirubrobacteraceae</taxon>
        <taxon>Solirubrobacter</taxon>
    </lineage>
</organism>
<dbReference type="RefSeq" id="WP_202954745.1">
    <property type="nucleotide sequence ID" value="NZ_JAPCID010000001.1"/>
</dbReference>
<comment type="caution">
    <text evidence="1">The sequence shown here is derived from an EMBL/GenBank/DDBJ whole genome shotgun (WGS) entry which is preliminary data.</text>
</comment>